<dbReference type="InterPro" id="IPR056842">
    <property type="entry name" value="THADA-like_TPR_C"/>
</dbReference>
<evidence type="ECO:0000313" key="8">
    <source>
        <dbReference type="Proteomes" id="UP000494040"/>
    </source>
</evidence>
<evidence type="ECO:0000256" key="1">
    <source>
        <dbReference type="ARBA" id="ARBA00010409"/>
    </source>
</evidence>
<dbReference type="OrthoDB" id="73997at2759"/>
<reference evidence="7" key="1">
    <citation type="submission" date="2022-01" db="UniProtKB">
        <authorList>
            <consortium name="EnsemblMetazoa"/>
        </authorList>
    </citation>
    <scope>IDENTIFICATION</scope>
</reference>
<proteinExistence type="inferred from homology"/>
<dbReference type="GO" id="GO:0030488">
    <property type="term" value="P:tRNA methylation"/>
    <property type="evidence" value="ECO:0007669"/>
    <property type="project" value="TreeGrafter"/>
</dbReference>
<dbReference type="EnsemblMetazoa" id="XM_024227335.1">
    <property type="protein sequence ID" value="XP_024083103.1"/>
    <property type="gene ID" value="LOC106671063"/>
</dbReference>
<evidence type="ECO:0000259" key="5">
    <source>
        <dbReference type="Pfam" id="PF25150"/>
    </source>
</evidence>
<dbReference type="Pfam" id="PF25151">
    <property type="entry name" value="TPR_Trm732_C"/>
    <property type="match status" value="1"/>
</dbReference>
<dbReference type="InterPro" id="IPR056843">
    <property type="entry name" value="THADA-like_TPR"/>
</dbReference>
<dbReference type="GO" id="GO:0005829">
    <property type="term" value="C:cytosol"/>
    <property type="evidence" value="ECO:0007669"/>
    <property type="project" value="TreeGrafter"/>
</dbReference>
<feature type="domain" description="DUF2428" evidence="4">
    <location>
        <begin position="846"/>
        <end position="1091"/>
    </location>
</feature>
<evidence type="ECO:0000256" key="2">
    <source>
        <dbReference type="ARBA" id="ARBA00022694"/>
    </source>
</evidence>
<feature type="domain" description="tRNA (32-2'-O)-methyltransferase regulator THADA-like TPR repeats region" evidence="5">
    <location>
        <begin position="462"/>
        <end position="673"/>
    </location>
</feature>
<dbReference type="Proteomes" id="UP000494040">
    <property type="component" value="Unassembled WGS sequence"/>
</dbReference>
<comment type="similarity">
    <text evidence="1">Belongs to the THADA family.</text>
</comment>
<name>A0A8I6TGW2_CIMLE</name>
<dbReference type="RefSeq" id="XP_024083103.1">
    <property type="nucleotide sequence ID" value="XM_024227335.1"/>
</dbReference>
<dbReference type="CTD" id="63892"/>
<dbReference type="OMA" id="VDTPWDV"/>
<dbReference type="RefSeq" id="XP_014257345.1">
    <property type="nucleotide sequence ID" value="XM_014401859.2"/>
</dbReference>
<evidence type="ECO:0000259" key="6">
    <source>
        <dbReference type="Pfam" id="PF25151"/>
    </source>
</evidence>
<feature type="domain" description="tRNA (32-2'-O)-methyltransferase regulator THADA-like C-terminal TPR repeats region" evidence="6">
    <location>
        <begin position="1093"/>
        <end position="1246"/>
    </location>
</feature>
<dbReference type="EnsemblMetazoa" id="XM_024227336.1">
    <property type="protein sequence ID" value="XP_024083104.1"/>
    <property type="gene ID" value="LOC106671063"/>
</dbReference>
<accession>A0A8I6TGW2</accession>
<dbReference type="Pfam" id="PF10350">
    <property type="entry name" value="DUF2428"/>
    <property type="match status" value="1"/>
</dbReference>
<protein>
    <recommendedName>
        <fullName evidence="3">tRNA (32-2'-O)-methyltransferase regulator THADA</fullName>
    </recommendedName>
</protein>
<dbReference type="PANTHER" id="PTHR14387">
    <property type="entry name" value="THADA/DEATH RECEPTOR INTERACTING PROTEIN"/>
    <property type="match status" value="1"/>
</dbReference>
<dbReference type="Pfam" id="PF25150">
    <property type="entry name" value="TPR_Trm732"/>
    <property type="match status" value="1"/>
</dbReference>
<dbReference type="RefSeq" id="XP_024083104.1">
    <property type="nucleotide sequence ID" value="XM_024227336.1"/>
</dbReference>
<evidence type="ECO:0000259" key="4">
    <source>
        <dbReference type="Pfam" id="PF10350"/>
    </source>
</evidence>
<dbReference type="KEGG" id="clec:106671063"/>
<evidence type="ECO:0000256" key="3">
    <source>
        <dbReference type="ARBA" id="ARBA00035698"/>
    </source>
</evidence>
<evidence type="ECO:0000313" key="7">
    <source>
        <dbReference type="EnsemblMetazoa" id="XP_014257345.1"/>
    </source>
</evidence>
<dbReference type="InterPro" id="IPR016024">
    <property type="entry name" value="ARM-type_fold"/>
</dbReference>
<dbReference type="PANTHER" id="PTHR14387:SF7">
    <property type="entry name" value="THYROID ADENOMA-ASSOCIATED PROTEIN"/>
    <property type="match status" value="1"/>
</dbReference>
<dbReference type="EnsemblMetazoa" id="XM_014401859.2">
    <property type="protein sequence ID" value="XP_014257345.1"/>
    <property type="gene ID" value="LOC106671063"/>
</dbReference>
<dbReference type="GeneID" id="106671063"/>
<dbReference type="RefSeq" id="XP_024083105.1">
    <property type="nucleotide sequence ID" value="XM_024227337.1"/>
</dbReference>
<organism evidence="7 8">
    <name type="scientific">Cimex lectularius</name>
    <name type="common">Bed bug</name>
    <name type="synonym">Acanthia lectularia</name>
    <dbReference type="NCBI Taxonomy" id="79782"/>
    <lineage>
        <taxon>Eukaryota</taxon>
        <taxon>Metazoa</taxon>
        <taxon>Ecdysozoa</taxon>
        <taxon>Arthropoda</taxon>
        <taxon>Hexapoda</taxon>
        <taxon>Insecta</taxon>
        <taxon>Pterygota</taxon>
        <taxon>Neoptera</taxon>
        <taxon>Paraneoptera</taxon>
        <taxon>Hemiptera</taxon>
        <taxon>Heteroptera</taxon>
        <taxon>Panheteroptera</taxon>
        <taxon>Cimicomorpha</taxon>
        <taxon>Cimicidae</taxon>
        <taxon>Cimex</taxon>
    </lineage>
</organism>
<dbReference type="EnsemblMetazoa" id="XM_024227337.1">
    <property type="protein sequence ID" value="XP_024083105.1"/>
    <property type="gene ID" value="LOC106671063"/>
</dbReference>
<sequence>MNGLNLRIVGERLKKSLKQDTKEDLNSILKKYGEDIQEIKFLYETNSMEEQISVLKKVMTELNNGSIKENADKLLELYIDILIETDIKSPLKIPVLRLLMNVTDNLKPLVGSKFKTKIANKILNVDNIAEIAECVSMLIFCLENSENSDFSLVSIKESVLDYIEKSLQYCLNNLNKSEPPTQVLAILNCIHICTRCAINLLQKTRVSPNLNTLNLVIKLMKHDQLPLDTKSNFGILCVMIFTMIYERFEWAELENMVNSTDDLDQLCVISGMLNSLSFDDLNSAWVYKGEENSVLACVVEIILDVEEKNSANCGLVLTCSRCLLLATKSILAHPALITESLVLKLLSHIWLHLEHSMDAVRHLASSTLSNLVAIGKKSENNFIFHSIVKDIANIPIDKRSNNTALSALIGSIPVADLLSNSPGLIDSLLLSIRNSTSVNHATSSFENLMKQHFKERNDFNEWYSLWVLPVLNFLLPEPNAALEHIMTTAIKVHNGVFENALKDVENPSWPFNLTLLIMRIGRKCGLLNGRRNTIDQWKGVLSYQTIFACIKGRDEDRVSTFALLTETQKSTELFEESDFSVIKYFLKYDINCQSLTIRQKSFGIFKKFITRFKDSLSTCERSVNAKESTSVSTDKKTLAVYESFKKWLINFLVGNLFPGANFARRGAALYLLSLCDEKGFWKIETQNESYVKSLLHCLLDSYEANKALAKKLLLKLPLEMLKLDDEAYVKSFLSNSISLASSIRPPDSISAAYFVSLLISVPTVDDILKKEYENAIQIPNLKQELGAYICLKLLLDQLQNELTLAKKSLLKASCSGPMYGLIFVIRHIFHEVNFKTVQDDECWKALTNEIIQTTFECDKTVAFVVNNSSPEGMLPMDFDYDVSQLGSDEEMPHVTSQMVLLCCWRTVKEVSLLLGELAQNAPISSEEFSGLISEDQVLSIGDHLTGLLSETKHRGAFEQAYVGFCKLASRLWRYPKGNLHQLPCKWMDETLNEISTNGELSATRRSAGIPFIVQGLVCTELDVGGGKCFHRGIQTLLELAQNKQSTVETRAHSLNILRALFRHSLLGEMVSPYVDKGLAVAIDGFNSNTWAERNSSTLLLSALVTRIFGVPRSSDLENLSWKNKMTGRIFFLKYPMLFDVLYKHLEAAAKSYLYPAINPVLLILGRLYPSSLEGTDSNLQLNNYIPLVSKCASSPILKTRSLAAFAIVALITPNNFVQHIDKCFEDIYNSRKENLSHGLLLQVLKLIRHMPAECIEMVQRRIHVWMLVLLHTLESGRHCYTVKECCLKIAYQFALLFYETISKEHWNKLFGILEQNLFCPDSIIDLVFPDFGCSGYLTHCVILLITLYYKRKSAKLLTEKVTYLIHHPEYIVMHVSFQFIITILEGNNLFEHKDINDMDPLKLDSFELNCELQEELLSYEKLAMSVVDMLETRSHHEDKQIILKAIKCLPESFLLIGEKNNQTVIEYLQNVCNDEPESVGALSLDCIMAFLRNKDNIFTITKSDFNIVCNLVKEYSHCDADFKSRKSVMLLFNDQFKDLVKQSQPTNAFIILNTELKLLNDDEEVIRRRNNSNELSTLENFFCELCSSYSDEIVIACLLLTWALGDCSLEEVYIDENSDRVFDKGDRNCYMEEVFINYVSCHKLSEVVKTNKSILNQQIPPYLLEWINEQTWLNTKSNSIQNIVDDFKNTISSICNSVKKPSPFRPMETKLFMMEIKLKNIVEAINGSYEEELILMFNQM</sequence>
<dbReference type="SUPFAM" id="SSF48371">
    <property type="entry name" value="ARM repeat"/>
    <property type="match status" value="2"/>
</dbReference>
<keyword evidence="2" id="KW-0819">tRNA processing</keyword>
<dbReference type="InterPro" id="IPR051954">
    <property type="entry name" value="tRNA_methyltransferase_THADA"/>
</dbReference>
<dbReference type="InterPro" id="IPR019442">
    <property type="entry name" value="THADA/TRM732_DUF2428"/>
</dbReference>
<keyword evidence="8" id="KW-1185">Reference proteome</keyword>